<organism evidence="2 3">
    <name type="scientific">Roseibium marinum</name>
    <dbReference type="NCBI Taxonomy" id="281252"/>
    <lineage>
        <taxon>Bacteria</taxon>
        <taxon>Pseudomonadati</taxon>
        <taxon>Pseudomonadota</taxon>
        <taxon>Alphaproteobacteria</taxon>
        <taxon>Hyphomicrobiales</taxon>
        <taxon>Stappiaceae</taxon>
        <taxon>Roseibium</taxon>
    </lineage>
</organism>
<dbReference type="NCBIfam" id="TIGR00278">
    <property type="entry name" value="membrane protein insertion efficiency factor YidD"/>
    <property type="match status" value="1"/>
</dbReference>
<proteinExistence type="inferred from homology"/>
<comment type="subcellular location">
    <subcellularLocation>
        <location evidence="1">Cell membrane</location>
        <topology evidence="1">Peripheral membrane protein</topology>
        <orientation evidence="1">Cytoplasmic side</orientation>
    </subcellularLocation>
</comment>
<comment type="function">
    <text evidence="1">Could be involved in insertion of integral membrane proteins into the membrane.</text>
</comment>
<evidence type="ECO:0000256" key="1">
    <source>
        <dbReference type="HAMAP-Rule" id="MF_00386"/>
    </source>
</evidence>
<dbReference type="PANTHER" id="PTHR33383:SF1">
    <property type="entry name" value="MEMBRANE PROTEIN INSERTION EFFICIENCY FACTOR-RELATED"/>
    <property type="match status" value="1"/>
</dbReference>
<gene>
    <name evidence="2" type="ORF">CLV41_104197</name>
</gene>
<keyword evidence="1" id="KW-0472">Membrane</keyword>
<dbReference type="HAMAP" id="MF_00386">
    <property type="entry name" value="UPF0161_YidD"/>
    <property type="match status" value="1"/>
</dbReference>
<dbReference type="SMART" id="SM01234">
    <property type="entry name" value="Haemolytic"/>
    <property type="match status" value="1"/>
</dbReference>
<dbReference type="Proteomes" id="UP000236959">
    <property type="component" value="Unassembled WGS sequence"/>
</dbReference>
<dbReference type="AlphaFoldDB" id="A0A2S3UV83"/>
<comment type="similarity">
    <text evidence="1">Belongs to the UPF0161 family.</text>
</comment>
<dbReference type="InterPro" id="IPR002696">
    <property type="entry name" value="Membr_insert_effic_factor_YidD"/>
</dbReference>
<comment type="caution">
    <text evidence="2">The sequence shown here is derived from an EMBL/GenBank/DDBJ whole genome shotgun (WGS) entry which is preliminary data.</text>
</comment>
<protein>
    <recommendedName>
        <fullName evidence="1">Putative membrane protein insertion efficiency factor</fullName>
    </recommendedName>
</protein>
<sequence length="126" mass="14191">MKAVRPSIDIMCPSPKPGIAPGRPLSIAGRAAIGLIWIYRHSLSLVMGRGCRYAPTCSDYTEQSIRSFGFWAGGWIGLARILRCNPWGASGFDPVPERLPGNAHWWQPWRYGHWTGRHIPDEHRLD</sequence>
<dbReference type="RefSeq" id="WP_408013809.1">
    <property type="nucleotide sequence ID" value="NZ_PPCN01000004.1"/>
</dbReference>
<name>A0A2S3UV83_9HYPH</name>
<keyword evidence="3" id="KW-1185">Reference proteome</keyword>
<evidence type="ECO:0000313" key="3">
    <source>
        <dbReference type="Proteomes" id="UP000236959"/>
    </source>
</evidence>
<accession>A0A2S3UV83</accession>
<dbReference type="GO" id="GO:0005886">
    <property type="term" value="C:plasma membrane"/>
    <property type="evidence" value="ECO:0007669"/>
    <property type="project" value="UniProtKB-SubCell"/>
</dbReference>
<dbReference type="PANTHER" id="PTHR33383">
    <property type="entry name" value="MEMBRANE PROTEIN INSERTION EFFICIENCY FACTOR-RELATED"/>
    <property type="match status" value="1"/>
</dbReference>
<reference evidence="2 3" key="1">
    <citation type="submission" date="2018-01" db="EMBL/GenBank/DDBJ databases">
        <title>Genomic Encyclopedia of Archaeal and Bacterial Type Strains, Phase II (KMG-II): from individual species to whole genera.</title>
        <authorList>
            <person name="Goeker M."/>
        </authorList>
    </citation>
    <scope>NUCLEOTIDE SEQUENCE [LARGE SCALE GENOMIC DNA]</scope>
    <source>
        <strain evidence="2 3">DSM 17023</strain>
    </source>
</reference>
<keyword evidence="1" id="KW-1003">Cell membrane</keyword>
<dbReference type="EMBL" id="PPCN01000004">
    <property type="protein sequence ID" value="POF31628.1"/>
    <property type="molecule type" value="Genomic_DNA"/>
</dbReference>
<evidence type="ECO:0000313" key="2">
    <source>
        <dbReference type="EMBL" id="POF31628.1"/>
    </source>
</evidence>
<dbReference type="Pfam" id="PF01809">
    <property type="entry name" value="YidD"/>
    <property type="match status" value="1"/>
</dbReference>